<evidence type="ECO:0000313" key="1">
    <source>
        <dbReference type="EMBL" id="OLO43774.1"/>
    </source>
</evidence>
<dbReference type="EMBL" id="MSKJ01000022">
    <property type="protein sequence ID" value="OLO43774.1"/>
    <property type="molecule type" value="Genomic_DNA"/>
</dbReference>
<reference evidence="1 2" key="1">
    <citation type="submission" date="2016-12" db="EMBL/GenBank/DDBJ databases">
        <title>Genomic Comparison of strains in the 'Actinomyces naeslundii' Group.</title>
        <authorList>
            <person name="Mughal S.R."/>
            <person name="Do T."/>
            <person name="Gilbert S.C."/>
            <person name="Witherden E.A."/>
            <person name="Didelot X."/>
            <person name="Beighton D."/>
        </authorList>
    </citation>
    <scope>NUCLEOTIDE SEQUENCE [LARGE SCALE GENOMIC DNA]</scope>
    <source>
        <strain evidence="1 2">CCUG 33920</strain>
    </source>
</reference>
<accession>A0A1Q8V6Q4</accession>
<proteinExistence type="predicted"/>
<comment type="caution">
    <text evidence="1">The sequence shown here is derived from an EMBL/GenBank/DDBJ whole genome shotgun (WGS) entry which is preliminary data.</text>
</comment>
<evidence type="ECO:0000313" key="2">
    <source>
        <dbReference type="Proteomes" id="UP000186857"/>
    </source>
</evidence>
<dbReference type="AlphaFoldDB" id="A0A1Q8V6Q4"/>
<sequence length="123" mass="13567">MSSPFPVPNTLARVAPPTAHRNLPEIINHLSVPVDTSDARIPEVLRPVLDRALHPDPAQRYRNGNELAEAMTIDPQVKIICTSTYAECYGLDLSTRYTINTLGPSDQEWEAGGRGFACVLDRL</sequence>
<name>A0A1Q8V6Q4_9ACTO</name>
<organism evidence="1 2">
    <name type="scientific">Actinomyces oris</name>
    <dbReference type="NCBI Taxonomy" id="544580"/>
    <lineage>
        <taxon>Bacteria</taxon>
        <taxon>Bacillati</taxon>
        <taxon>Actinomycetota</taxon>
        <taxon>Actinomycetes</taxon>
        <taxon>Actinomycetales</taxon>
        <taxon>Actinomycetaceae</taxon>
        <taxon>Actinomyces</taxon>
    </lineage>
</organism>
<dbReference type="RefSeq" id="WP_075377228.1">
    <property type="nucleotide sequence ID" value="NZ_MSKJ01000022.1"/>
</dbReference>
<gene>
    <name evidence="1" type="ORF">BKH29_09600</name>
</gene>
<dbReference type="Proteomes" id="UP000186857">
    <property type="component" value="Unassembled WGS sequence"/>
</dbReference>
<protein>
    <submittedName>
        <fullName evidence="1">Uncharacterized protein</fullName>
    </submittedName>
</protein>